<reference evidence="1 2" key="1">
    <citation type="journal article" date="2018" name="Sci. Rep.">
        <title>Genomic signatures of local adaptation to the degree of environmental predictability in rotifers.</title>
        <authorList>
            <person name="Franch-Gras L."/>
            <person name="Hahn C."/>
            <person name="Garcia-Roger E.M."/>
            <person name="Carmona M.J."/>
            <person name="Serra M."/>
            <person name="Gomez A."/>
        </authorList>
    </citation>
    <scope>NUCLEOTIDE SEQUENCE [LARGE SCALE GENOMIC DNA]</scope>
    <source>
        <strain evidence="1">HYR1</strain>
    </source>
</reference>
<organism evidence="1 2">
    <name type="scientific">Brachionus plicatilis</name>
    <name type="common">Marine rotifer</name>
    <name type="synonym">Brachionus muelleri</name>
    <dbReference type="NCBI Taxonomy" id="10195"/>
    <lineage>
        <taxon>Eukaryota</taxon>
        <taxon>Metazoa</taxon>
        <taxon>Spiralia</taxon>
        <taxon>Gnathifera</taxon>
        <taxon>Rotifera</taxon>
        <taxon>Eurotatoria</taxon>
        <taxon>Monogononta</taxon>
        <taxon>Pseudotrocha</taxon>
        <taxon>Ploima</taxon>
        <taxon>Brachionidae</taxon>
        <taxon>Brachionus</taxon>
    </lineage>
</organism>
<keyword evidence="2" id="KW-1185">Reference proteome</keyword>
<dbReference type="AlphaFoldDB" id="A0A3M7R2E3"/>
<comment type="caution">
    <text evidence="1">The sequence shown here is derived from an EMBL/GenBank/DDBJ whole genome shotgun (WGS) entry which is preliminary data.</text>
</comment>
<sequence length="78" mass="9089">PRIIFLKATFTTRSIKKKQYIKRSLVHNHSIKVIYKNADITVLNICFLVFLEWPSNGVIFIRAHPVTEMGSLLINNNY</sequence>
<proteinExistence type="predicted"/>
<gene>
    <name evidence="1" type="ORF">BpHYR1_022406</name>
</gene>
<evidence type="ECO:0000313" key="1">
    <source>
        <dbReference type="EMBL" id="RNA17762.1"/>
    </source>
</evidence>
<protein>
    <submittedName>
        <fullName evidence="1">Uncharacterized protein</fullName>
    </submittedName>
</protein>
<name>A0A3M7R2E3_BRAPC</name>
<dbReference type="Proteomes" id="UP000276133">
    <property type="component" value="Unassembled WGS sequence"/>
</dbReference>
<evidence type="ECO:0000313" key="2">
    <source>
        <dbReference type="Proteomes" id="UP000276133"/>
    </source>
</evidence>
<dbReference type="EMBL" id="REGN01004381">
    <property type="protein sequence ID" value="RNA17762.1"/>
    <property type="molecule type" value="Genomic_DNA"/>
</dbReference>
<accession>A0A3M7R2E3</accession>
<feature type="non-terminal residue" evidence="1">
    <location>
        <position position="1"/>
    </location>
</feature>